<organism evidence="2 3">
    <name type="scientific">Taxus chinensis</name>
    <name type="common">Chinese yew</name>
    <name type="synonym">Taxus wallichiana var. chinensis</name>
    <dbReference type="NCBI Taxonomy" id="29808"/>
    <lineage>
        <taxon>Eukaryota</taxon>
        <taxon>Viridiplantae</taxon>
        <taxon>Streptophyta</taxon>
        <taxon>Embryophyta</taxon>
        <taxon>Tracheophyta</taxon>
        <taxon>Spermatophyta</taxon>
        <taxon>Pinopsida</taxon>
        <taxon>Pinidae</taxon>
        <taxon>Conifers II</taxon>
        <taxon>Cupressales</taxon>
        <taxon>Taxaceae</taxon>
        <taxon>Taxus</taxon>
    </lineage>
</organism>
<comment type="caution">
    <text evidence="2">The sequence shown here is derived from an EMBL/GenBank/DDBJ whole genome shotgun (WGS) entry which is preliminary data.</text>
</comment>
<feature type="domain" description="Calcium-transporting P-type ATPase N-terminal autoinhibitory" evidence="1">
    <location>
        <begin position="6"/>
        <end position="49"/>
    </location>
</feature>
<dbReference type="Proteomes" id="UP000824469">
    <property type="component" value="Unassembled WGS sequence"/>
</dbReference>
<reference evidence="2 3" key="1">
    <citation type="journal article" date="2021" name="Nat. Plants">
        <title>The Taxus genome provides insights into paclitaxel biosynthesis.</title>
        <authorList>
            <person name="Xiong X."/>
            <person name="Gou J."/>
            <person name="Liao Q."/>
            <person name="Li Y."/>
            <person name="Zhou Q."/>
            <person name="Bi G."/>
            <person name="Li C."/>
            <person name="Du R."/>
            <person name="Wang X."/>
            <person name="Sun T."/>
            <person name="Guo L."/>
            <person name="Liang H."/>
            <person name="Lu P."/>
            <person name="Wu Y."/>
            <person name="Zhang Z."/>
            <person name="Ro D.K."/>
            <person name="Shang Y."/>
            <person name="Huang S."/>
            <person name="Yan J."/>
        </authorList>
    </citation>
    <scope>NUCLEOTIDE SEQUENCE [LARGE SCALE GENOMIC DNA]</scope>
    <source>
        <strain evidence="2">Ta-2019</strain>
    </source>
</reference>
<dbReference type="GO" id="GO:0005516">
    <property type="term" value="F:calmodulin binding"/>
    <property type="evidence" value="ECO:0007669"/>
    <property type="project" value="InterPro"/>
</dbReference>
<keyword evidence="3" id="KW-1185">Reference proteome</keyword>
<dbReference type="InterPro" id="IPR024750">
    <property type="entry name" value="Ca_ATPase_N_dom"/>
</dbReference>
<evidence type="ECO:0000259" key="1">
    <source>
        <dbReference type="Pfam" id="PF12515"/>
    </source>
</evidence>
<dbReference type="FunFam" id="1.20.5.170:FF:000026">
    <property type="entry name" value="Calcium-transporting ATPase"/>
    <property type="match status" value="1"/>
</dbReference>
<accession>A0AA38LCR0</accession>
<dbReference type="EMBL" id="JAHRHJ020000005">
    <property type="protein sequence ID" value="KAH9315757.1"/>
    <property type="molecule type" value="Genomic_DNA"/>
</dbReference>
<evidence type="ECO:0000313" key="2">
    <source>
        <dbReference type="EMBL" id="KAH9315757.1"/>
    </source>
</evidence>
<name>A0AA38LCR0_TAXCH</name>
<evidence type="ECO:0000313" key="3">
    <source>
        <dbReference type="Proteomes" id="UP000824469"/>
    </source>
</evidence>
<dbReference type="Pfam" id="PF12515">
    <property type="entry name" value="CaATP_NAI"/>
    <property type="match status" value="1"/>
</dbReference>
<dbReference type="Gene3D" id="1.20.5.170">
    <property type="match status" value="1"/>
</dbReference>
<proteinExistence type="predicted"/>
<sequence>MEDYLSQFEVKSKNSSEEALARWRKLCMGMVKNRKRRFRNTANLPKRAQVKDILKQNKEKLKVALLVSKAAFHFIDAGQLSPYTYDVPDDVKSAGFVCALVSLGVGIAAEGWPEGAYEGTKVQDGSGNILVTTVGMRTGWGSGGFAIGCDFEPCFCHEEDDE</sequence>
<dbReference type="AlphaFoldDB" id="A0AA38LCR0"/>
<gene>
    <name evidence="2" type="ORF">KI387_024384</name>
</gene>
<protein>
    <recommendedName>
        <fullName evidence="1">Calcium-transporting P-type ATPase N-terminal autoinhibitory domain-containing protein</fullName>
    </recommendedName>
</protein>